<organism evidence="2 3">
    <name type="scientific">Burkholderia cepacia</name>
    <name type="common">Pseudomonas cepacia</name>
    <dbReference type="NCBI Taxonomy" id="292"/>
    <lineage>
        <taxon>Bacteria</taxon>
        <taxon>Pseudomonadati</taxon>
        <taxon>Pseudomonadota</taxon>
        <taxon>Betaproteobacteria</taxon>
        <taxon>Burkholderiales</taxon>
        <taxon>Burkholderiaceae</taxon>
        <taxon>Burkholderia</taxon>
        <taxon>Burkholderia cepacia complex</taxon>
    </lineage>
</organism>
<protein>
    <submittedName>
        <fullName evidence="2">Uncharacterized protein</fullName>
    </submittedName>
</protein>
<feature type="signal peptide" evidence="1">
    <location>
        <begin position="1"/>
        <end position="23"/>
    </location>
</feature>
<evidence type="ECO:0000313" key="2">
    <source>
        <dbReference type="EMBL" id="KML43385.1"/>
    </source>
</evidence>
<proteinExistence type="predicted"/>
<dbReference type="PATRIC" id="fig|292.27.peg.8815"/>
<dbReference type="EMBL" id="LDWR01000097">
    <property type="protein sequence ID" value="KML43385.1"/>
    <property type="molecule type" value="Genomic_DNA"/>
</dbReference>
<name>A0A0J5W8G5_BURCE</name>
<keyword evidence="1" id="KW-0732">Signal</keyword>
<evidence type="ECO:0000313" key="3">
    <source>
        <dbReference type="Proteomes" id="UP000036338"/>
    </source>
</evidence>
<dbReference type="AlphaFoldDB" id="A0A0J5W8G5"/>
<sequence length="194" mass="20415">MKVKTLAIAVVLLASGASLSAYGQDALASAAQVVLESAPPIQMKGRIVAIDAAARMLTLKGRRGNYVFVAVGTEATGFDELKIGDTIDVLYKDALLVTANKVKNDPGIREKIETVTYAPGSAGYKASRRIEVIASVLKVDRIHRLVTLRGATATQTLTAAPDIALDDLKTGDTIHAVFQSATAVKITSAASRQH</sequence>
<feature type="chain" id="PRO_5005266189" evidence="1">
    <location>
        <begin position="24"/>
        <end position="194"/>
    </location>
</feature>
<gene>
    <name evidence="2" type="ORF">VL15_37510</name>
</gene>
<comment type="caution">
    <text evidence="2">The sequence shown here is derived from an EMBL/GenBank/DDBJ whole genome shotgun (WGS) entry which is preliminary data.</text>
</comment>
<evidence type="ECO:0000256" key="1">
    <source>
        <dbReference type="SAM" id="SignalP"/>
    </source>
</evidence>
<accession>A0A0J5W8G5</accession>
<dbReference type="Proteomes" id="UP000036338">
    <property type="component" value="Unassembled WGS sequence"/>
</dbReference>
<reference evidence="2 3" key="1">
    <citation type="submission" date="2015-05" db="EMBL/GenBank/DDBJ databases">
        <title>Draft genome of Burkholderia cepacia LK29.</title>
        <authorList>
            <person name="Chan X.Y."/>
        </authorList>
    </citation>
    <scope>NUCLEOTIDE SEQUENCE [LARGE SCALE GENOMIC DNA]</scope>
    <source>
        <strain evidence="2 3">LK29</strain>
    </source>
</reference>